<dbReference type="InterPro" id="IPR004090">
    <property type="entry name" value="Chemotax_Me-accpt_rcpt"/>
</dbReference>
<dbReference type="GO" id="GO:0006935">
    <property type="term" value="P:chemotaxis"/>
    <property type="evidence" value="ECO:0007669"/>
    <property type="project" value="InterPro"/>
</dbReference>
<evidence type="ECO:0000313" key="9">
    <source>
        <dbReference type="EMBL" id="GII25887.1"/>
    </source>
</evidence>
<keyword evidence="2 6" id="KW-1133">Transmembrane helix</keyword>
<dbReference type="GO" id="GO:0016020">
    <property type="term" value="C:membrane"/>
    <property type="evidence" value="ECO:0007669"/>
    <property type="project" value="InterPro"/>
</dbReference>
<keyword evidence="6" id="KW-0472">Membrane</keyword>
<dbReference type="GO" id="GO:0004888">
    <property type="term" value="F:transmembrane signaling receptor activity"/>
    <property type="evidence" value="ECO:0007669"/>
    <property type="project" value="InterPro"/>
</dbReference>
<dbReference type="SMART" id="SM00304">
    <property type="entry name" value="HAMP"/>
    <property type="match status" value="3"/>
</dbReference>
<keyword evidence="10" id="KW-1185">Reference proteome</keyword>
<dbReference type="Proteomes" id="UP000599074">
    <property type="component" value="Unassembled WGS sequence"/>
</dbReference>
<feature type="domain" description="Methyl-accepting transducer" evidence="7">
    <location>
        <begin position="275"/>
        <end position="504"/>
    </location>
</feature>
<dbReference type="Pfam" id="PF12729">
    <property type="entry name" value="4HB_MCP_1"/>
    <property type="match status" value="1"/>
</dbReference>
<dbReference type="GO" id="GO:0007165">
    <property type="term" value="P:signal transduction"/>
    <property type="evidence" value="ECO:0007669"/>
    <property type="project" value="UniProtKB-KW"/>
</dbReference>
<feature type="transmembrane region" description="Helical" evidence="6">
    <location>
        <begin position="184"/>
        <end position="203"/>
    </location>
</feature>
<dbReference type="PROSITE" id="PS50111">
    <property type="entry name" value="CHEMOTAXIS_TRANSDUC_2"/>
    <property type="match status" value="1"/>
</dbReference>
<sequence>MRAKFLLVIAIGAVVAVGDGTTALSGMSSMQAKSDQMYTQNLVPINTLAAIQSNFLNARIAVLNASVSTDPKAVENYLNKIPAQEAAIEKAFQEYSSANRPGRETSVATLRQSLTDYRQIRDNKMAPAARRGDTAAYRQARDEAQPAMDKINNSLAELTRLETTDAAAANKASGTSYSSARTKVVLFLLIGLLIDLLTGLFLARMVVNAVKKVGAVVAALGKGDLTRSAGITSRDEIGRMAAELDDAAARLRRSMGVVSGSSQALAGASEQLSAVSDQIAASADETNAQAETVSAAAEQISRNVQTVSAGTEEMSASIREIATNASEAAQVATDAVTVAGNVNGTVAKLAASSAEIGDVVKLITTIAEQTNLLALNATIEAARAGEAGKGFAVVASEVKDLAQATAKATGDISERVKAIQADTEAAGAAIAEIADVIEKINGYSTTIATSVEEQTSTTSEIARSVNEAATGSTQIAENITGVATASQLTSNGVSESRQAANEVARMAGELRQVVAQFTV</sequence>
<dbReference type="PROSITE" id="PS50885">
    <property type="entry name" value="HAMP"/>
    <property type="match status" value="1"/>
</dbReference>
<dbReference type="EMBL" id="BOON01000060">
    <property type="protein sequence ID" value="GII25887.1"/>
    <property type="molecule type" value="Genomic_DNA"/>
</dbReference>
<dbReference type="AlphaFoldDB" id="A0A8J3TIP5"/>
<feature type="domain" description="HAMP" evidence="8">
    <location>
        <begin position="204"/>
        <end position="256"/>
    </location>
</feature>
<dbReference type="InterPro" id="IPR024478">
    <property type="entry name" value="HlyB_4HB_MCP"/>
</dbReference>
<comment type="similarity">
    <text evidence="4">Belongs to the methyl-accepting chemotaxis (MCP) protein family.</text>
</comment>
<gene>
    <name evidence="9" type="ORF">Pme01_54840</name>
</gene>
<dbReference type="Pfam" id="PF00672">
    <property type="entry name" value="HAMP"/>
    <property type="match status" value="1"/>
</dbReference>
<evidence type="ECO:0000256" key="5">
    <source>
        <dbReference type="PROSITE-ProRule" id="PRU00284"/>
    </source>
</evidence>
<proteinExistence type="inferred from homology"/>
<dbReference type="SUPFAM" id="SSF58104">
    <property type="entry name" value="Methyl-accepting chemotaxis protein (MCP) signaling domain"/>
    <property type="match status" value="1"/>
</dbReference>
<evidence type="ECO:0000256" key="4">
    <source>
        <dbReference type="ARBA" id="ARBA00029447"/>
    </source>
</evidence>
<dbReference type="PRINTS" id="PR00260">
    <property type="entry name" value="CHEMTRNSDUCR"/>
</dbReference>
<dbReference type="PANTHER" id="PTHR32089:SF112">
    <property type="entry name" value="LYSOZYME-LIKE PROTEIN-RELATED"/>
    <property type="match status" value="1"/>
</dbReference>
<keyword evidence="3 5" id="KW-0807">Transducer</keyword>
<dbReference type="SMART" id="SM00283">
    <property type="entry name" value="MA"/>
    <property type="match status" value="1"/>
</dbReference>
<evidence type="ECO:0000256" key="2">
    <source>
        <dbReference type="ARBA" id="ARBA00022989"/>
    </source>
</evidence>
<name>A0A8J3TIP5_9ACTN</name>
<organism evidence="9 10">
    <name type="scientific">Planosporangium mesophilum</name>
    <dbReference type="NCBI Taxonomy" id="689768"/>
    <lineage>
        <taxon>Bacteria</taxon>
        <taxon>Bacillati</taxon>
        <taxon>Actinomycetota</taxon>
        <taxon>Actinomycetes</taxon>
        <taxon>Micromonosporales</taxon>
        <taxon>Micromonosporaceae</taxon>
        <taxon>Planosporangium</taxon>
    </lineage>
</organism>
<accession>A0A8J3TIP5</accession>
<dbReference type="Gene3D" id="1.10.287.950">
    <property type="entry name" value="Methyl-accepting chemotaxis protein"/>
    <property type="match status" value="1"/>
</dbReference>
<keyword evidence="1 6" id="KW-0812">Transmembrane</keyword>
<dbReference type="InterPro" id="IPR004089">
    <property type="entry name" value="MCPsignal_dom"/>
</dbReference>
<evidence type="ECO:0000256" key="1">
    <source>
        <dbReference type="ARBA" id="ARBA00022692"/>
    </source>
</evidence>
<dbReference type="CDD" id="cd06225">
    <property type="entry name" value="HAMP"/>
    <property type="match status" value="1"/>
</dbReference>
<evidence type="ECO:0000313" key="10">
    <source>
        <dbReference type="Proteomes" id="UP000599074"/>
    </source>
</evidence>
<protein>
    <submittedName>
        <fullName evidence="9">Methyl-accepting chemotaxis protein</fullName>
    </submittedName>
</protein>
<evidence type="ECO:0000259" key="8">
    <source>
        <dbReference type="PROSITE" id="PS50885"/>
    </source>
</evidence>
<evidence type="ECO:0000259" key="7">
    <source>
        <dbReference type="PROSITE" id="PS50111"/>
    </source>
</evidence>
<dbReference type="PANTHER" id="PTHR32089">
    <property type="entry name" value="METHYL-ACCEPTING CHEMOTAXIS PROTEIN MCPB"/>
    <property type="match status" value="1"/>
</dbReference>
<evidence type="ECO:0000256" key="6">
    <source>
        <dbReference type="SAM" id="Phobius"/>
    </source>
</evidence>
<dbReference type="Pfam" id="PF00015">
    <property type="entry name" value="MCPsignal"/>
    <property type="match status" value="1"/>
</dbReference>
<dbReference type="InterPro" id="IPR003660">
    <property type="entry name" value="HAMP_dom"/>
</dbReference>
<evidence type="ECO:0000256" key="3">
    <source>
        <dbReference type="ARBA" id="ARBA00023224"/>
    </source>
</evidence>
<comment type="caution">
    <text evidence="9">The sequence shown here is derived from an EMBL/GenBank/DDBJ whole genome shotgun (WGS) entry which is preliminary data.</text>
</comment>
<reference evidence="9" key="1">
    <citation type="submission" date="2021-01" db="EMBL/GenBank/DDBJ databases">
        <title>Whole genome shotgun sequence of Planosporangium mesophilum NBRC 109066.</title>
        <authorList>
            <person name="Komaki H."/>
            <person name="Tamura T."/>
        </authorList>
    </citation>
    <scope>NUCLEOTIDE SEQUENCE</scope>
    <source>
        <strain evidence="9">NBRC 109066</strain>
    </source>
</reference>